<dbReference type="SUPFAM" id="SSF53850">
    <property type="entry name" value="Periplasmic binding protein-like II"/>
    <property type="match status" value="1"/>
</dbReference>
<keyword evidence="2" id="KW-0805">Transcription regulation</keyword>
<dbReference type="SUPFAM" id="SSF46785">
    <property type="entry name" value="Winged helix' DNA-binding domain"/>
    <property type="match status" value="1"/>
</dbReference>
<dbReference type="PANTHER" id="PTHR30118:SF15">
    <property type="entry name" value="TRANSCRIPTIONAL REGULATORY PROTEIN"/>
    <property type="match status" value="1"/>
</dbReference>
<dbReference type="InterPro" id="IPR050389">
    <property type="entry name" value="LysR-type_TF"/>
</dbReference>
<dbReference type="InterPro" id="IPR036390">
    <property type="entry name" value="WH_DNA-bd_sf"/>
</dbReference>
<evidence type="ECO:0000256" key="2">
    <source>
        <dbReference type="ARBA" id="ARBA00023015"/>
    </source>
</evidence>
<evidence type="ECO:0000313" key="6">
    <source>
        <dbReference type="EMBL" id="MEI7037790.1"/>
    </source>
</evidence>
<evidence type="ECO:0000256" key="3">
    <source>
        <dbReference type="ARBA" id="ARBA00023125"/>
    </source>
</evidence>
<dbReference type="Gene3D" id="1.10.10.10">
    <property type="entry name" value="Winged helix-like DNA-binding domain superfamily/Winged helix DNA-binding domain"/>
    <property type="match status" value="1"/>
</dbReference>
<protein>
    <submittedName>
        <fullName evidence="6">LysR substrate-binding domain-containing protein</fullName>
    </submittedName>
</protein>
<name>A0ABU8JET9_9GAMM</name>
<dbReference type="Pfam" id="PF00126">
    <property type="entry name" value="HTH_1"/>
    <property type="match status" value="1"/>
</dbReference>
<keyword evidence="4" id="KW-0804">Transcription</keyword>
<dbReference type="Gene3D" id="3.40.190.10">
    <property type="entry name" value="Periplasmic binding protein-like II"/>
    <property type="match status" value="2"/>
</dbReference>
<dbReference type="Proteomes" id="UP001381174">
    <property type="component" value="Unassembled WGS sequence"/>
</dbReference>
<organism evidence="6 7">
    <name type="scientific">Fulvimonas yonginensis</name>
    <dbReference type="NCBI Taxonomy" id="1495200"/>
    <lineage>
        <taxon>Bacteria</taxon>
        <taxon>Pseudomonadati</taxon>
        <taxon>Pseudomonadota</taxon>
        <taxon>Gammaproteobacteria</taxon>
        <taxon>Lysobacterales</taxon>
        <taxon>Rhodanobacteraceae</taxon>
        <taxon>Fulvimonas</taxon>
    </lineage>
</organism>
<gene>
    <name evidence="6" type="ORF">WAT24_13560</name>
</gene>
<accession>A0ABU8JET9</accession>
<evidence type="ECO:0000256" key="1">
    <source>
        <dbReference type="ARBA" id="ARBA00009437"/>
    </source>
</evidence>
<dbReference type="Pfam" id="PF03466">
    <property type="entry name" value="LysR_substrate"/>
    <property type="match status" value="1"/>
</dbReference>
<evidence type="ECO:0000259" key="5">
    <source>
        <dbReference type="PROSITE" id="PS50931"/>
    </source>
</evidence>
<dbReference type="InterPro" id="IPR000847">
    <property type="entry name" value="LysR_HTH_N"/>
</dbReference>
<evidence type="ECO:0000313" key="7">
    <source>
        <dbReference type="Proteomes" id="UP001381174"/>
    </source>
</evidence>
<keyword evidence="7" id="KW-1185">Reference proteome</keyword>
<dbReference type="RefSeq" id="WP_336808428.1">
    <property type="nucleotide sequence ID" value="NZ_JBBBNY010000011.1"/>
</dbReference>
<dbReference type="PANTHER" id="PTHR30118">
    <property type="entry name" value="HTH-TYPE TRANSCRIPTIONAL REGULATOR LEUO-RELATED"/>
    <property type="match status" value="1"/>
</dbReference>
<dbReference type="EMBL" id="JBBBNY010000011">
    <property type="protein sequence ID" value="MEI7037790.1"/>
    <property type="molecule type" value="Genomic_DNA"/>
</dbReference>
<sequence>MSIIIERDLRRLDLNLLLVFHVLMQERHVTRAAARLFLGQPAVSGALKRLREAFGDPLFVRGRAGMEPTPRALALAGRIEALLQGVQEALAAGQPFEPVASERVFRIGVSEAVGAALFPGLMQRLAHTAPGVRLVTLDTDRHRAAAMLERNEIELALGVFDDGPRWLRRQALFEWRFVCLYNPRLIKPRRPKLSLREYLRHPHLLTSFKGELEGFIDEALAARGHRRRVIFANPHFATHPLIVRQVPALVTTPDYVARLWRRDLGLAISPLPFPTPSHQVSALLKASGDADAGLRWLLDTIVAA</sequence>
<comment type="similarity">
    <text evidence="1">Belongs to the LysR transcriptional regulatory family.</text>
</comment>
<comment type="caution">
    <text evidence="6">The sequence shown here is derived from an EMBL/GenBank/DDBJ whole genome shotgun (WGS) entry which is preliminary data.</text>
</comment>
<feature type="domain" description="HTH lysR-type" evidence="5">
    <location>
        <begin position="12"/>
        <end position="69"/>
    </location>
</feature>
<dbReference type="PRINTS" id="PR00039">
    <property type="entry name" value="HTHLYSR"/>
</dbReference>
<dbReference type="InterPro" id="IPR036388">
    <property type="entry name" value="WH-like_DNA-bd_sf"/>
</dbReference>
<dbReference type="InterPro" id="IPR005119">
    <property type="entry name" value="LysR_subst-bd"/>
</dbReference>
<reference evidence="6 7" key="1">
    <citation type="journal article" date="2014" name="Int. J. Syst. Evol. Microbiol.">
        <title>Fulvimonas yonginensis sp. nov., isolated from greenhouse soil, and emended description of the genus Fulvimonas.</title>
        <authorList>
            <person name="Ahn J.H."/>
            <person name="Kim S.J."/>
            <person name="Weon H.Y."/>
            <person name="Hong S.B."/>
            <person name="Seok S.J."/>
            <person name="Kwon S.W."/>
        </authorList>
    </citation>
    <scope>NUCLEOTIDE SEQUENCE [LARGE SCALE GENOMIC DNA]</scope>
    <source>
        <strain evidence="6 7">KACC 16952</strain>
    </source>
</reference>
<proteinExistence type="inferred from homology"/>
<keyword evidence="3" id="KW-0238">DNA-binding</keyword>
<evidence type="ECO:0000256" key="4">
    <source>
        <dbReference type="ARBA" id="ARBA00023163"/>
    </source>
</evidence>
<dbReference type="PROSITE" id="PS50931">
    <property type="entry name" value="HTH_LYSR"/>
    <property type="match status" value="1"/>
</dbReference>